<evidence type="ECO:0000256" key="9">
    <source>
        <dbReference type="RuleBase" id="RU003357"/>
    </source>
</evidence>
<dbReference type="Pfam" id="PF07715">
    <property type="entry name" value="Plug"/>
    <property type="match status" value="1"/>
</dbReference>
<evidence type="ECO:0000313" key="14">
    <source>
        <dbReference type="EMBL" id="ROO24848.1"/>
    </source>
</evidence>
<reference evidence="14 15" key="1">
    <citation type="submission" date="2013-10" db="EMBL/GenBank/DDBJ databases">
        <title>Salinisphaera japonica YTM-1 Genome Sequencing.</title>
        <authorList>
            <person name="Lai Q."/>
            <person name="Li C."/>
            <person name="Shao Z."/>
        </authorList>
    </citation>
    <scope>NUCLEOTIDE SEQUENCE [LARGE SCALE GENOMIC DNA]</scope>
    <source>
        <strain evidence="14 15">YTM-1</strain>
    </source>
</reference>
<dbReference type="InParanoid" id="A0A423PGV0"/>
<feature type="signal peptide" evidence="11">
    <location>
        <begin position="1"/>
        <end position="28"/>
    </location>
</feature>
<dbReference type="AlphaFoldDB" id="A0A423PGV0"/>
<feature type="domain" description="TonB-dependent receptor-like beta-barrel" evidence="12">
    <location>
        <begin position="275"/>
        <end position="701"/>
    </location>
</feature>
<dbReference type="PANTHER" id="PTHR30069">
    <property type="entry name" value="TONB-DEPENDENT OUTER MEMBRANE RECEPTOR"/>
    <property type="match status" value="1"/>
</dbReference>
<keyword evidence="4 8" id="KW-0812">Transmembrane</keyword>
<comment type="subcellular location">
    <subcellularLocation>
        <location evidence="1 8">Cell outer membrane</location>
        <topology evidence="1 8">Multi-pass membrane protein</topology>
    </subcellularLocation>
</comment>
<dbReference type="GO" id="GO:0015344">
    <property type="term" value="F:siderophore uptake transmembrane transporter activity"/>
    <property type="evidence" value="ECO:0007669"/>
    <property type="project" value="TreeGrafter"/>
</dbReference>
<evidence type="ECO:0000256" key="3">
    <source>
        <dbReference type="ARBA" id="ARBA00022452"/>
    </source>
</evidence>
<dbReference type="Gene3D" id="2.40.170.20">
    <property type="entry name" value="TonB-dependent receptor, beta-barrel domain"/>
    <property type="match status" value="1"/>
</dbReference>
<feature type="region of interest" description="Disordered" evidence="10">
    <location>
        <begin position="29"/>
        <end position="57"/>
    </location>
</feature>
<dbReference type="InterPro" id="IPR037066">
    <property type="entry name" value="Plug_dom_sf"/>
</dbReference>
<protein>
    <submittedName>
        <fullName evidence="14">TonB-denpendent receptor</fullName>
    </submittedName>
</protein>
<dbReference type="Pfam" id="PF00593">
    <property type="entry name" value="TonB_dep_Rec_b-barrel"/>
    <property type="match status" value="1"/>
</dbReference>
<accession>A0A423PGV0</accession>
<dbReference type="CDD" id="cd01347">
    <property type="entry name" value="ligand_gated_channel"/>
    <property type="match status" value="1"/>
</dbReference>
<keyword evidence="7 8" id="KW-0998">Cell outer membrane</keyword>
<dbReference type="GO" id="GO:0044718">
    <property type="term" value="P:siderophore transmembrane transport"/>
    <property type="evidence" value="ECO:0007669"/>
    <property type="project" value="TreeGrafter"/>
</dbReference>
<feature type="compositionally biased region" description="Low complexity" evidence="10">
    <location>
        <begin position="29"/>
        <end position="46"/>
    </location>
</feature>
<organism evidence="14 15">
    <name type="scientific">Salinisphaera japonica YTM-1</name>
    <dbReference type="NCBI Taxonomy" id="1209778"/>
    <lineage>
        <taxon>Bacteria</taxon>
        <taxon>Pseudomonadati</taxon>
        <taxon>Pseudomonadota</taxon>
        <taxon>Gammaproteobacteria</taxon>
        <taxon>Salinisphaerales</taxon>
        <taxon>Salinisphaeraceae</taxon>
        <taxon>Salinisphaera</taxon>
    </lineage>
</organism>
<keyword evidence="15" id="KW-1185">Reference proteome</keyword>
<gene>
    <name evidence="14" type="ORF">SAJA_13675</name>
</gene>
<evidence type="ECO:0000256" key="10">
    <source>
        <dbReference type="SAM" id="MobiDB-lite"/>
    </source>
</evidence>
<evidence type="ECO:0000256" key="11">
    <source>
        <dbReference type="SAM" id="SignalP"/>
    </source>
</evidence>
<comment type="similarity">
    <text evidence="8 9">Belongs to the TonB-dependent receptor family.</text>
</comment>
<evidence type="ECO:0000256" key="8">
    <source>
        <dbReference type="PROSITE-ProRule" id="PRU01360"/>
    </source>
</evidence>
<evidence type="ECO:0000256" key="6">
    <source>
        <dbReference type="ARBA" id="ARBA00023136"/>
    </source>
</evidence>
<dbReference type="InterPro" id="IPR012910">
    <property type="entry name" value="Plug_dom"/>
</dbReference>
<evidence type="ECO:0000259" key="12">
    <source>
        <dbReference type="Pfam" id="PF00593"/>
    </source>
</evidence>
<keyword evidence="11" id="KW-0732">Signal</keyword>
<sequence>MDPTERQRAVLCFLFVTLSLTSFGSAQAAPVPAAPAPAGESAALPAKPGRTQTPAAPRQLETISVTGVAIPGSPLSQAANVDVVDANAMQADGVANLGEGLDQLAGVNSIGTGNVSGKPVIRGLSGLRVKILSDDVGIASQAFGVRHMPVIDPFLLDRAEVVRGASSVLYGSSALGGAVNLIPMAIQYDHLATGEVLGRYNSNNRQWDTGVKATGGNGHFGYAAGFIRRDGGDIRTPDEPTYFPGPEAAANSDAPAYTGRLPYTDFNQLNGSFAVGMDDDTLGEWQLRYTRWDDEHNYLLPPPSGIKPPAAGAEGVGQYIDDNQVQLTGHVNAAGIRWKPNFLWQNNQRRSNAGGFPLVAGFDDTIDLEFNQYTARLTGQHGPVLGLSGGTFGVEYLNKQQESRGRVQLSPGGEVNNAAIFAFEEKDIGALTLQAGLRYDYHDVKASAADTANPSAAVRDADKQTFNVVTGSLGGIYALTDHLSFAANVGRGFRAPSLFELYVAGQHGGVAAFQRGNADLDDETSLDTSISLRWASERVTAKISGYRNAIDDYIYLQDTGQTRNGLPIFDHDQADAELLGAEASIEAELTAWMSVHAQGEIIRGERTESNDDLPLIPANNVGVGARFTPQGRSWPRGAYGLVDLTYHASQNAAPGEPFSQFDNAPFGSASTSGYGLVDLGAGVAPKIAGHEVQLDLRVHNLFDKPYRGFLDTYKGYALSPGRDIRLTTRVPFDL</sequence>
<name>A0A423PGV0_9GAMM</name>
<evidence type="ECO:0000256" key="2">
    <source>
        <dbReference type="ARBA" id="ARBA00022448"/>
    </source>
</evidence>
<dbReference type="OrthoDB" id="9815954at2"/>
<dbReference type="PANTHER" id="PTHR30069:SF40">
    <property type="entry name" value="TONB-DEPENDENT RECEPTOR NMB0964-RELATED"/>
    <property type="match status" value="1"/>
</dbReference>
<dbReference type="EMBL" id="AYKG01000056">
    <property type="protein sequence ID" value="ROO24848.1"/>
    <property type="molecule type" value="Genomic_DNA"/>
</dbReference>
<keyword evidence="3 8" id="KW-1134">Transmembrane beta strand</keyword>
<evidence type="ECO:0000313" key="15">
    <source>
        <dbReference type="Proteomes" id="UP000285310"/>
    </source>
</evidence>
<dbReference type="Gene3D" id="2.170.130.10">
    <property type="entry name" value="TonB-dependent receptor, plug domain"/>
    <property type="match status" value="1"/>
</dbReference>
<keyword evidence="2 8" id="KW-0813">Transport</keyword>
<dbReference type="GO" id="GO:0009279">
    <property type="term" value="C:cell outer membrane"/>
    <property type="evidence" value="ECO:0007669"/>
    <property type="project" value="UniProtKB-SubCell"/>
</dbReference>
<comment type="caution">
    <text evidence="14">The sequence shown here is derived from an EMBL/GenBank/DDBJ whole genome shotgun (WGS) entry which is preliminary data.</text>
</comment>
<dbReference type="SUPFAM" id="SSF56935">
    <property type="entry name" value="Porins"/>
    <property type="match status" value="1"/>
</dbReference>
<feature type="domain" description="TonB-dependent receptor plug" evidence="13">
    <location>
        <begin position="76"/>
        <end position="178"/>
    </location>
</feature>
<dbReference type="PROSITE" id="PS52016">
    <property type="entry name" value="TONB_DEPENDENT_REC_3"/>
    <property type="match status" value="1"/>
</dbReference>
<evidence type="ECO:0000256" key="7">
    <source>
        <dbReference type="ARBA" id="ARBA00023237"/>
    </source>
</evidence>
<dbReference type="InterPro" id="IPR000531">
    <property type="entry name" value="Beta-barrel_TonB"/>
</dbReference>
<keyword evidence="14" id="KW-0675">Receptor</keyword>
<dbReference type="InterPro" id="IPR036942">
    <property type="entry name" value="Beta-barrel_TonB_sf"/>
</dbReference>
<proteinExistence type="inferred from homology"/>
<keyword evidence="6 8" id="KW-0472">Membrane</keyword>
<feature type="chain" id="PRO_5019017888" evidence="11">
    <location>
        <begin position="29"/>
        <end position="734"/>
    </location>
</feature>
<evidence type="ECO:0000259" key="13">
    <source>
        <dbReference type="Pfam" id="PF07715"/>
    </source>
</evidence>
<keyword evidence="5 9" id="KW-0798">TonB box</keyword>
<dbReference type="InterPro" id="IPR039426">
    <property type="entry name" value="TonB-dep_rcpt-like"/>
</dbReference>
<dbReference type="Proteomes" id="UP000285310">
    <property type="component" value="Unassembled WGS sequence"/>
</dbReference>
<evidence type="ECO:0000256" key="1">
    <source>
        <dbReference type="ARBA" id="ARBA00004571"/>
    </source>
</evidence>
<evidence type="ECO:0000256" key="5">
    <source>
        <dbReference type="ARBA" id="ARBA00023077"/>
    </source>
</evidence>
<evidence type="ECO:0000256" key="4">
    <source>
        <dbReference type="ARBA" id="ARBA00022692"/>
    </source>
</evidence>